<evidence type="ECO:0000256" key="1">
    <source>
        <dbReference type="SAM" id="Phobius"/>
    </source>
</evidence>
<comment type="caution">
    <text evidence="3">The sequence shown here is derived from an EMBL/GenBank/DDBJ whole genome shotgun (WGS) entry which is preliminary data.</text>
</comment>
<feature type="chain" id="PRO_5035291381" evidence="2">
    <location>
        <begin position="20"/>
        <end position="90"/>
    </location>
</feature>
<dbReference type="Proteomes" id="UP000607559">
    <property type="component" value="Unassembled WGS sequence"/>
</dbReference>
<feature type="transmembrane region" description="Helical" evidence="1">
    <location>
        <begin position="43"/>
        <end position="64"/>
    </location>
</feature>
<gene>
    <name evidence="3" type="ORF">GCM10011511_28350</name>
</gene>
<sequence>MKKYLLLLCVAFLGISTQACPVCEKAQPRALRGLVHGAGPDSRWDYLIVLVAVVITVLTLFYSVKWLIRPGESAATHIKHFILNNDQYER</sequence>
<reference evidence="3" key="2">
    <citation type="submission" date="2020-09" db="EMBL/GenBank/DDBJ databases">
        <authorList>
            <person name="Sun Q."/>
            <person name="Zhou Y."/>
        </authorList>
    </citation>
    <scope>NUCLEOTIDE SEQUENCE</scope>
    <source>
        <strain evidence="3">CGMCC 1.15448</strain>
    </source>
</reference>
<protein>
    <submittedName>
        <fullName evidence="3">Uncharacterized protein</fullName>
    </submittedName>
</protein>
<evidence type="ECO:0000313" key="3">
    <source>
        <dbReference type="EMBL" id="GGB03390.1"/>
    </source>
</evidence>
<feature type="signal peptide" evidence="2">
    <location>
        <begin position="1"/>
        <end position="19"/>
    </location>
</feature>
<reference evidence="3" key="1">
    <citation type="journal article" date="2014" name="Int. J. Syst. Evol. Microbiol.">
        <title>Complete genome sequence of Corynebacterium casei LMG S-19264T (=DSM 44701T), isolated from a smear-ripened cheese.</title>
        <authorList>
            <consortium name="US DOE Joint Genome Institute (JGI-PGF)"/>
            <person name="Walter F."/>
            <person name="Albersmeier A."/>
            <person name="Kalinowski J."/>
            <person name="Ruckert C."/>
        </authorList>
    </citation>
    <scope>NUCLEOTIDE SEQUENCE</scope>
    <source>
        <strain evidence="3">CGMCC 1.15448</strain>
    </source>
</reference>
<dbReference type="RefSeq" id="WP_188932729.1">
    <property type="nucleotide sequence ID" value="NZ_BMJC01000003.1"/>
</dbReference>
<organism evidence="3 4">
    <name type="scientific">Puia dinghuensis</name>
    <dbReference type="NCBI Taxonomy" id="1792502"/>
    <lineage>
        <taxon>Bacteria</taxon>
        <taxon>Pseudomonadati</taxon>
        <taxon>Bacteroidota</taxon>
        <taxon>Chitinophagia</taxon>
        <taxon>Chitinophagales</taxon>
        <taxon>Chitinophagaceae</taxon>
        <taxon>Puia</taxon>
    </lineage>
</organism>
<proteinExistence type="predicted"/>
<keyword evidence="1" id="KW-0472">Membrane</keyword>
<dbReference type="EMBL" id="BMJC01000003">
    <property type="protein sequence ID" value="GGB03390.1"/>
    <property type="molecule type" value="Genomic_DNA"/>
</dbReference>
<dbReference type="AlphaFoldDB" id="A0A8J2UE05"/>
<dbReference type="PROSITE" id="PS51257">
    <property type="entry name" value="PROKAR_LIPOPROTEIN"/>
    <property type="match status" value="1"/>
</dbReference>
<name>A0A8J2UE05_9BACT</name>
<keyword evidence="4" id="KW-1185">Reference proteome</keyword>
<keyword evidence="1" id="KW-1133">Transmembrane helix</keyword>
<accession>A0A8J2UE05</accession>
<keyword evidence="2" id="KW-0732">Signal</keyword>
<evidence type="ECO:0000256" key="2">
    <source>
        <dbReference type="SAM" id="SignalP"/>
    </source>
</evidence>
<evidence type="ECO:0000313" key="4">
    <source>
        <dbReference type="Proteomes" id="UP000607559"/>
    </source>
</evidence>
<keyword evidence="1" id="KW-0812">Transmembrane</keyword>